<evidence type="ECO:0000313" key="2">
    <source>
        <dbReference type="Proteomes" id="UP000293520"/>
    </source>
</evidence>
<sequence length="66" mass="7336">MSPEKMVTMANQIAAFFDSQPGSAPDLIADHLKDYWEPRMRDQLRAYCQAGGGGLRPSVEQAVLRL</sequence>
<proteinExistence type="predicted"/>
<dbReference type="RefSeq" id="WP_130990699.1">
    <property type="nucleotide sequence ID" value="NZ_SISK01000004.1"/>
</dbReference>
<dbReference type="EMBL" id="SISK01000004">
    <property type="protein sequence ID" value="TBN41218.1"/>
    <property type="molecule type" value="Genomic_DNA"/>
</dbReference>
<dbReference type="Pfam" id="PF11390">
    <property type="entry name" value="FdsD"/>
    <property type="match status" value="1"/>
</dbReference>
<evidence type="ECO:0000313" key="1">
    <source>
        <dbReference type="EMBL" id="TBN41218.1"/>
    </source>
</evidence>
<organism evidence="1 2">
    <name type="scientific">Paracoccus subflavus</name>
    <dbReference type="NCBI Taxonomy" id="2528244"/>
    <lineage>
        <taxon>Bacteria</taxon>
        <taxon>Pseudomonadati</taxon>
        <taxon>Pseudomonadota</taxon>
        <taxon>Alphaproteobacteria</taxon>
        <taxon>Rhodobacterales</taxon>
        <taxon>Paracoccaceae</taxon>
        <taxon>Paracoccus</taxon>
    </lineage>
</organism>
<name>A0A4Q9G1I4_9RHOB</name>
<dbReference type="OrthoDB" id="7409377at2"/>
<dbReference type="InterPro" id="IPR021074">
    <property type="entry name" value="Formate_DH_dsu"/>
</dbReference>
<protein>
    <submittedName>
        <fullName evidence="1">Formate dehydrogenase</fullName>
    </submittedName>
</protein>
<comment type="caution">
    <text evidence="1">The sequence shown here is derived from an EMBL/GenBank/DDBJ whole genome shotgun (WGS) entry which is preliminary data.</text>
</comment>
<keyword evidence="2" id="KW-1185">Reference proteome</keyword>
<accession>A0A4Q9G1I4</accession>
<reference evidence="1 2" key="1">
    <citation type="submission" date="2019-02" db="EMBL/GenBank/DDBJ databases">
        <title>Paracoccus subflavus sp. nov., isolated from marine sediment of the Pacific Ocean.</title>
        <authorList>
            <person name="Zhang G."/>
        </authorList>
    </citation>
    <scope>NUCLEOTIDE SEQUENCE [LARGE SCALE GENOMIC DNA]</scope>
    <source>
        <strain evidence="1 2">GY0581</strain>
    </source>
</reference>
<dbReference type="AlphaFoldDB" id="A0A4Q9G1I4"/>
<gene>
    <name evidence="1" type="ORF">EYE42_07545</name>
</gene>
<dbReference type="Proteomes" id="UP000293520">
    <property type="component" value="Unassembled WGS sequence"/>
</dbReference>